<name>X1C046_9ZZZZ</name>
<organism evidence="1">
    <name type="scientific">marine sediment metagenome</name>
    <dbReference type="NCBI Taxonomy" id="412755"/>
    <lineage>
        <taxon>unclassified sequences</taxon>
        <taxon>metagenomes</taxon>
        <taxon>ecological metagenomes</taxon>
    </lineage>
</organism>
<dbReference type="AlphaFoldDB" id="X1C046"/>
<proteinExistence type="predicted"/>
<protein>
    <submittedName>
        <fullName evidence="1">Uncharacterized protein</fullName>
    </submittedName>
</protein>
<reference evidence="1" key="1">
    <citation type="journal article" date="2014" name="Front. Microbiol.">
        <title>High frequency of phylogenetically diverse reductive dehalogenase-homologous genes in deep subseafloor sedimentary metagenomes.</title>
        <authorList>
            <person name="Kawai M."/>
            <person name="Futagami T."/>
            <person name="Toyoda A."/>
            <person name="Takaki Y."/>
            <person name="Nishi S."/>
            <person name="Hori S."/>
            <person name="Arai W."/>
            <person name="Tsubouchi T."/>
            <person name="Morono Y."/>
            <person name="Uchiyama I."/>
            <person name="Ito T."/>
            <person name="Fujiyama A."/>
            <person name="Inagaki F."/>
            <person name="Takami H."/>
        </authorList>
    </citation>
    <scope>NUCLEOTIDE SEQUENCE</scope>
    <source>
        <strain evidence="1">Expedition CK06-06</strain>
    </source>
</reference>
<accession>X1C046</accession>
<dbReference type="EMBL" id="BART01021468">
    <property type="protein sequence ID" value="GAH00622.1"/>
    <property type="molecule type" value="Genomic_DNA"/>
</dbReference>
<sequence length="61" mass="7112">MFKSHTRVNGVLGTRTIEKKYKTDLMIDPSDVIHEPRAINKINKITKFNCAEIYLFVKEIC</sequence>
<feature type="non-terminal residue" evidence="1">
    <location>
        <position position="61"/>
    </location>
</feature>
<gene>
    <name evidence="1" type="ORF">S01H4_39592</name>
</gene>
<comment type="caution">
    <text evidence="1">The sequence shown here is derived from an EMBL/GenBank/DDBJ whole genome shotgun (WGS) entry which is preliminary data.</text>
</comment>
<evidence type="ECO:0000313" key="1">
    <source>
        <dbReference type="EMBL" id="GAH00622.1"/>
    </source>
</evidence>